<protein>
    <recommendedName>
        <fullName evidence="10">Hexosyltransferase</fullName>
        <ecNumber evidence="10">2.4.1.-</ecNumber>
    </recommendedName>
</protein>
<evidence type="ECO:0000256" key="5">
    <source>
        <dbReference type="ARBA" id="ARBA00022692"/>
    </source>
</evidence>
<feature type="non-terminal residue" evidence="11">
    <location>
        <position position="182"/>
    </location>
</feature>
<keyword evidence="4" id="KW-0808">Transferase</keyword>
<dbReference type="PANTHER" id="PTHR11214">
    <property type="entry name" value="BETA-1,3-N-ACETYLGLUCOSAMINYLTRANSFERASE"/>
    <property type="match status" value="1"/>
</dbReference>
<dbReference type="eggNOG" id="KOG2287">
    <property type="taxonomic scope" value="Eukaryota"/>
</dbReference>
<evidence type="ECO:0000313" key="11">
    <source>
        <dbReference type="EMBL" id="EDO38295.1"/>
    </source>
</evidence>
<gene>
    <name evidence="11" type="ORF">NEMVEDRAFT_v1g114128</name>
</gene>
<dbReference type="InParanoid" id="A7SDE1"/>
<keyword evidence="8 10" id="KW-0333">Golgi apparatus</keyword>
<reference evidence="11 12" key="1">
    <citation type="journal article" date="2007" name="Science">
        <title>Sea anemone genome reveals ancestral eumetazoan gene repertoire and genomic organization.</title>
        <authorList>
            <person name="Putnam N.H."/>
            <person name="Srivastava M."/>
            <person name="Hellsten U."/>
            <person name="Dirks B."/>
            <person name="Chapman J."/>
            <person name="Salamov A."/>
            <person name="Terry A."/>
            <person name="Shapiro H."/>
            <person name="Lindquist E."/>
            <person name="Kapitonov V.V."/>
            <person name="Jurka J."/>
            <person name="Genikhovich G."/>
            <person name="Grigoriev I.V."/>
            <person name="Lucas S.M."/>
            <person name="Steele R.E."/>
            <person name="Finnerty J.R."/>
            <person name="Technau U."/>
            <person name="Martindale M.Q."/>
            <person name="Rokhsar D.S."/>
        </authorList>
    </citation>
    <scope>NUCLEOTIDE SEQUENCE [LARGE SCALE GENOMIC DNA]</scope>
    <source>
        <strain evidence="12">CH2 X CH6</strain>
    </source>
</reference>
<dbReference type="PhylomeDB" id="A7SDE1"/>
<comment type="similarity">
    <text evidence="2 10">Belongs to the glycosyltransferase 31 family.</text>
</comment>
<evidence type="ECO:0000256" key="1">
    <source>
        <dbReference type="ARBA" id="ARBA00004323"/>
    </source>
</evidence>
<evidence type="ECO:0000256" key="2">
    <source>
        <dbReference type="ARBA" id="ARBA00008661"/>
    </source>
</evidence>
<keyword evidence="7" id="KW-1133">Transmembrane helix</keyword>
<keyword evidence="12" id="KW-1185">Reference proteome</keyword>
<dbReference type="EC" id="2.4.1.-" evidence="10"/>
<evidence type="ECO:0000313" key="12">
    <source>
        <dbReference type="Proteomes" id="UP000001593"/>
    </source>
</evidence>
<dbReference type="GO" id="GO:0000139">
    <property type="term" value="C:Golgi membrane"/>
    <property type="evidence" value="ECO:0000318"/>
    <property type="project" value="GO_Central"/>
</dbReference>
<dbReference type="Proteomes" id="UP000001593">
    <property type="component" value="Unassembled WGS sequence"/>
</dbReference>
<keyword evidence="5" id="KW-0812">Transmembrane</keyword>
<dbReference type="HOGENOM" id="CLU_036849_6_1_1"/>
<dbReference type="FunCoup" id="A7SDE1">
    <property type="interactions" value="100"/>
</dbReference>
<sequence>MTSNLDLKVHRDLGVYCVFMVAVSDVLSDNKKLHNEAARYNDILRINTVESYRNMITKVWGGYEWAFKLNPRFFMKTDDDIYVDLPHLVHWLHDPSLPRKLYAGWVLHHGRVMRNPGNDWYVSHADFHERYYPDYCIGPFYVLSGSLLGNILTNKKNVKMFNVEDAYLGVLLRYLHVSPLNV</sequence>
<dbReference type="KEGG" id="nve:5509879"/>
<dbReference type="Pfam" id="PF01762">
    <property type="entry name" value="Galactosyl_T"/>
    <property type="match status" value="1"/>
</dbReference>
<evidence type="ECO:0000256" key="9">
    <source>
        <dbReference type="ARBA" id="ARBA00023136"/>
    </source>
</evidence>
<dbReference type="OrthoDB" id="5964716at2759"/>
<dbReference type="GO" id="GO:0016757">
    <property type="term" value="F:glycosyltransferase activity"/>
    <property type="evidence" value="ECO:0000318"/>
    <property type="project" value="GO_Central"/>
</dbReference>
<evidence type="ECO:0000256" key="3">
    <source>
        <dbReference type="ARBA" id="ARBA00022676"/>
    </source>
</evidence>
<evidence type="ECO:0000256" key="6">
    <source>
        <dbReference type="ARBA" id="ARBA00022968"/>
    </source>
</evidence>
<name>A7SDE1_NEMVE</name>
<keyword evidence="6" id="KW-0735">Signal-anchor</keyword>
<comment type="subcellular location">
    <subcellularLocation>
        <location evidence="1 10">Golgi apparatus membrane</location>
        <topology evidence="1 10">Single-pass type II membrane protein</topology>
    </subcellularLocation>
</comment>
<proteinExistence type="inferred from homology"/>
<dbReference type="InterPro" id="IPR002659">
    <property type="entry name" value="Glyco_trans_31"/>
</dbReference>
<keyword evidence="9" id="KW-0472">Membrane</keyword>
<dbReference type="FunFam" id="3.90.550.50:FF:000085">
    <property type="entry name" value="Hexosyltransferase"/>
    <property type="match status" value="1"/>
</dbReference>
<evidence type="ECO:0000256" key="8">
    <source>
        <dbReference type="ARBA" id="ARBA00023034"/>
    </source>
</evidence>
<dbReference type="AlphaFoldDB" id="A7SDE1"/>
<dbReference type="EMBL" id="DS469629">
    <property type="protein sequence ID" value="EDO38295.1"/>
    <property type="molecule type" value="Genomic_DNA"/>
</dbReference>
<organism evidence="11 12">
    <name type="scientific">Nematostella vectensis</name>
    <name type="common">Starlet sea anemone</name>
    <dbReference type="NCBI Taxonomy" id="45351"/>
    <lineage>
        <taxon>Eukaryota</taxon>
        <taxon>Metazoa</taxon>
        <taxon>Cnidaria</taxon>
        <taxon>Anthozoa</taxon>
        <taxon>Hexacorallia</taxon>
        <taxon>Actiniaria</taxon>
        <taxon>Edwardsiidae</taxon>
        <taxon>Nematostella</taxon>
    </lineage>
</organism>
<dbReference type="GO" id="GO:0016758">
    <property type="term" value="F:hexosyltransferase activity"/>
    <property type="evidence" value="ECO:0007669"/>
    <property type="project" value="InterPro"/>
</dbReference>
<accession>A7SDE1</accession>
<keyword evidence="3 10" id="KW-0328">Glycosyltransferase</keyword>
<evidence type="ECO:0000256" key="4">
    <source>
        <dbReference type="ARBA" id="ARBA00022679"/>
    </source>
</evidence>
<evidence type="ECO:0000256" key="7">
    <source>
        <dbReference type="ARBA" id="ARBA00022989"/>
    </source>
</evidence>
<evidence type="ECO:0000256" key="10">
    <source>
        <dbReference type="RuleBase" id="RU363063"/>
    </source>
</evidence>
<dbReference type="Gene3D" id="3.90.550.50">
    <property type="match status" value="1"/>
</dbReference>
<dbReference type="OMA" id="NMHRLPY"/>
<dbReference type="PANTHER" id="PTHR11214:SF376">
    <property type="entry name" value="HEXOSYLTRANSFERASE"/>
    <property type="match status" value="1"/>
</dbReference>
<dbReference type="GO" id="GO:0006493">
    <property type="term" value="P:protein O-linked glycosylation"/>
    <property type="evidence" value="ECO:0000318"/>
    <property type="project" value="GO_Central"/>
</dbReference>